<sequence>MQISKEQNLCLKTVCDLAVLKSQLLTEITEKESVNLPMPSGIDLLRFKRVCELRKQLNDVIKELDRRKGN</sequence>
<dbReference type="KEGG" id="fax:FUAX_55990"/>
<geneLocation type="plasmid" evidence="1 2">
    <name>pFA13</name>
</geneLocation>
<reference evidence="1 2" key="1">
    <citation type="submission" date="2021-12" db="EMBL/GenBank/DDBJ databases">
        <title>Genome sequencing of bacteria with rrn-lacking chromosome and rrn-plasmid.</title>
        <authorList>
            <person name="Anda M."/>
            <person name="Iwasaki W."/>
        </authorList>
    </citation>
    <scope>NUCLEOTIDE SEQUENCE [LARGE SCALE GENOMIC DNA]</scope>
    <source>
        <strain evidence="1 2">DSM 100852</strain>
        <plasmid evidence="1 2">pFA13</plasmid>
    </source>
</reference>
<evidence type="ECO:0000313" key="1">
    <source>
        <dbReference type="EMBL" id="BDD13167.1"/>
    </source>
</evidence>
<dbReference type="RefSeq" id="WP_338396334.1">
    <property type="nucleotide sequence ID" value="NZ_AP025327.1"/>
</dbReference>
<gene>
    <name evidence="1" type="ORF">FUAX_55990</name>
</gene>
<dbReference type="EMBL" id="AP025327">
    <property type="protein sequence ID" value="BDD13167.1"/>
    <property type="molecule type" value="Genomic_DNA"/>
</dbReference>
<dbReference type="Proteomes" id="UP001348817">
    <property type="component" value="Plasmid pFA13"/>
</dbReference>
<accession>A0AAU9CZJ7</accession>
<name>A0AAU9CZJ7_9BACT</name>
<organism evidence="1 2">
    <name type="scientific">Fulvitalea axinellae</name>
    <dbReference type="NCBI Taxonomy" id="1182444"/>
    <lineage>
        <taxon>Bacteria</taxon>
        <taxon>Pseudomonadati</taxon>
        <taxon>Bacteroidota</taxon>
        <taxon>Cytophagia</taxon>
        <taxon>Cytophagales</taxon>
        <taxon>Persicobacteraceae</taxon>
        <taxon>Fulvitalea</taxon>
    </lineage>
</organism>
<proteinExistence type="predicted"/>
<evidence type="ECO:0000313" key="2">
    <source>
        <dbReference type="Proteomes" id="UP001348817"/>
    </source>
</evidence>
<evidence type="ECO:0008006" key="3">
    <source>
        <dbReference type="Google" id="ProtNLM"/>
    </source>
</evidence>
<keyword evidence="2" id="KW-1185">Reference proteome</keyword>
<dbReference type="AlphaFoldDB" id="A0AAU9CZJ7"/>
<keyword evidence="1" id="KW-0614">Plasmid</keyword>
<protein>
    <recommendedName>
        <fullName evidence="3">50S ribosomal protein L29</fullName>
    </recommendedName>
</protein>